<dbReference type="PANTHER" id="PTHR48050:SF13">
    <property type="entry name" value="STEROL 3-BETA-GLUCOSYLTRANSFERASE UGT80A2"/>
    <property type="match status" value="1"/>
</dbReference>
<dbReference type="InterPro" id="IPR004276">
    <property type="entry name" value="GlycoTrans_28_N"/>
</dbReference>
<evidence type="ECO:0000313" key="3">
    <source>
        <dbReference type="EMBL" id="MBD2739278.1"/>
    </source>
</evidence>
<evidence type="ECO:0000259" key="2">
    <source>
        <dbReference type="Pfam" id="PF06722"/>
    </source>
</evidence>
<comment type="caution">
    <text evidence="3">The sequence shown here is derived from an EMBL/GenBank/DDBJ whole genome shotgun (WGS) entry which is preliminary data.</text>
</comment>
<dbReference type="InterPro" id="IPR050426">
    <property type="entry name" value="Glycosyltransferase_28"/>
</dbReference>
<proteinExistence type="predicted"/>
<dbReference type="Proteomes" id="UP000637383">
    <property type="component" value="Unassembled WGS sequence"/>
</dbReference>
<accession>A0ABR8KKH3</accession>
<dbReference type="RefSeq" id="WP_190959780.1">
    <property type="nucleotide sequence ID" value="NZ_JACJTU010000076.1"/>
</dbReference>
<gene>
    <name evidence="3" type="ORF">H6H03_36395</name>
</gene>
<evidence type="ECO:0000313" key="4">
    <source>
        <dbReference type="Proteomes" id="UP000637383"/>
    </source>
</evidence>
<sequence length="438" mass="49140">MARILIATVPAAGHVNPMVSVAKHLVNRGHTVWWYTGEVFQRKIEQIKATYKPMQTAYDFGGMSREEAFPQTKGLQRLPLFIEGYKCIFVDEAPKQMEDILELLKEFPADILIGDDMCYGLGFVHEKTGIPLISISNSIYVYNSRDTAPFGLALPPDKSLFGRIRNSVLHFFLDRITLRELYTYIDKTRNRVGLQKLNKSALGRITQPPDLYLLGTVPEFEYPRSDIYEHTHFVGAFISPPVEQFDPPEWWNDLYGDRPVVLVTQGTVANNDLNQLIVTTMQALAHEDVLVVATTGGTPIESIKLDPLPSNIRVEQFIPYDFLLPHIDVMVTNGGYNGVQAALSNGVPLIVAGTTEEKPEIAARVAWAGVGINLKTRTPSQAQIRDAIKTILHNPRYKQKALQLQAKYKQYDGPQRAADLIEQLLETKKPEQLTLGLA</sequence>
<dbReference type="InterPro" id="IPR010610">
    <property type="entry name" value="EryCIII-like_C"/>
</dbReference>
<dbReference type="PANTHER" id="PTHR48050">
    <property type="entry name" value="STEROL 3-BETA-GLUCOSYLTRANSFERASE"/>
    <property type="match status" value="1"/>
</dbReference>
<evidence type="ECO:0000259" key="1">
    <source>
        <dbReference type="Pfam" id="PF03033"/>
    </source>
</evidence>
<dbReference type="SUPFAM" id="SSF53756">
    <property type="entry name" value="UDP-Glycosyltransferase/glycogen phosphorylase"/>
    <property type="match status" value="1"/>
</dbReference>
<keyword evidence="4" id="KW-1185">Reference proteome</keyword>
<dbReference type="InterPro" id="IPR002213">
    <property type="entry name" value="UDP_glucos_trans"/>
</dbReference>
<reference evidence="3 4" key="1">
    <citation type="journal article" date="2020" name="ISME J.">
        <title>Comparative genomics reveals insights into cyanobacterial evolution and habitat adaptation.</title>
        <authorList>
            <person name="Chen M.Y."/>
            <person name="Teng W.K."/>
            <person name="Zhao L."/>
            <person name="Hu C.X."/>
            <person name="Zhou Y.K."/>
            <person name="Han B.P."/>
            <person name="Song L.R."/>
            <person name="Shu W.S."/>
        </authorList>
    </citation>
    <scope>NUCLEOTIDE SEQUENCE [LARGE SCALE GENOMIC DNA]</scope>
    <source>
        <strain evidence="3 4">FACHB-159</strain>
    </source>
</reference>
<dbReference type="EMBL" id="JACJTU010000076">
    <property type="protein sequence ID" value="MBD2739278.1"/>
    <property type="molecule type" value="Genomic_DNA"/>
</dbReference>
<feature type="domain" description="Glycosyltransferase family 28 N-terminal" evidence="1">
    <location>
        <begin position="4"/>
        <end position="133"/>
    </location>
</feature>
<feature type="domain" description="Erythromycin biosynthesis protein CIII-like C-terminal" evidence="2">
    <location>
        <begin position="281"/>
        <end position="419"/>
    </location>
</feature>
<dbReference type="CDD" id="cd03784">
    <property type="entry name" value="GT1_Gtf-like"/>
    <property type="match status" value="1"/>
</dbReference>
<protein>
    <submittedName>
        <fullName evidence="3">Glycosyltransferase family 1 protein</fullName>
    </submittedName>
</protein>
<name>A0ABR8KKH3_9NOSO</name>
<dbReference type="Gene3D" id="3.40.50.2000">
    <property type="entry name" value="Glycogen Phosphorylase B"/>
    <property type="match status" value="2"/>
</dbReference>
<organism evidence="3 4">
    <name type="scientific">Nostoc paludosum FACHB-159</name>
    <dbReference type="NCBI Taxonomy" id="2692908"/>
    <lineage>
        <taxon>Bacteria</taxon>
        <taxon>Bacillati</taxon>
        <taxon>Cyanobacteriota</taxon>
        <taxon>Cyanophyceae</taxon>
        <taxon>Nostocales</taxon>
        <taxon>Nostocaceae</taxon>
        <taxon>Nostoc</taxon>
    </lineage>
</organism>
<dbReference type="Pfam" id="PF06722">
    <property type="entry name" value="EryCIII-like_C"/>
    <property type="match status" value="1"/>
</dbReference>
<dbReference type="Pfam" id="PF03033">
    <property type="entry name" value="Glyco_transf_28"/>
    <property type="match status" value="1"/>
</dbReference>